<organism evidence="7 8">
    <name type="scientific">Plesiomonas shigelloides</name>
    <name type="common">Aeromonas shigelloides</name>
    <dbReference type="NCBI Taxonomy" id="703"/>
    <lineage>
        <taxon>Bacteria</taxon>
        <taxon>Pseudomonadati</taxon>
        <taxon>Pseudomonadota</taxon>
        <taxon>Gammaproteobacteria</taxon>
        <taxon>Enterobacterales</taxon>
        <taxon>Enterobacteriaceae</taxon>
        <taxon>Plesiomonas</taxon>
    </lineage>
</organism>
<feature type="region of interest" description="Disordered" evidence="5">
    <location>
        <begin position="368"/>
        <end position="392"/>
    </location>
</feature>
<evidence type="ECO:0000256" key="2">
    <source>
        <dbReference type="ARBA" id="ARBA00022990"/>
    </source>
</evidence>
<dbReference type="RefSeq" id="WP_207541545.1">
    <property type="nucleotide sequence ID" value="NZ_JAFNAA010000002.1"/>
</dbReference>
<evidence type="ECO:0000313" key="8">
    <source>
        <dbReference type="Proteomes" id="UP000664658"/>
    </source>
</evidence>
<gene>
    <name evidence="7" type="ORF">J2R62_02160</name>
</gene>
<dbReference type="SUPFAM" id="SSF52172">
    <property type="entry name" value="CheY-like"/>
    <property type="match status" value="1"/>
</dbReference>
<evidence type="ECO:0000256" key="5">
    <source>
        <dbReference type="SAM" id="MobiDB-lite"/>
    </source>
</evidence>
<sequence>MQPEEGSFSGYRFMLVDDDPVFRQHLIHFLTHYDGTVIEAQNGQYALDKLAHYQPDIILCDLNMPQMGGIELVTILRAHGNQTPVIVISGSERFSDVAEALRAGATDYLLKPLDDLYVLHSTINDVLQARKNHALEVEELGEYFQQLQAEPEGALQLIRALLPPAQQIISHARVRYRQLGSSTQAGLVFDLAPMHSHRFGFYVFDMGAAGRHGPIAALLLRTLFNGFLSQPDKINYVLTHQDILRKIYQTFRQAGLTFNPRLLIGSYDSEQRQLQISVAGLSAEIETSAGIQRVHSLYPLGMQSGTQGSSQQGILQVETVRLETAQWNAVVTSQRQGQMVLHVQSEVQQAQAAIAASAVAANQALNPASEKDITGKERLGEKNTGGENPPASVVNLFAPEIHCGTDTLS</sequence>
<accession>A0A8I2B416</accession>
<feature type="domain" description="Response regulatory" evidence="6">
    <location>
        <begin position="12"/>
        <end position="126"/>
    </location>
</feature>
<evidence type="ECO:0000256" key="3">
    <source>
        <dbReference type="ARBA" id="ARBA00040987"/>
    </source>
</evidence>
<dbReference type="AlphaFoldDB" id="A0A8I2B416"/>
<dbReference type="GO" id="GO:0000160">
    <property type="term" value="P:phosphorelay signal transduction system"/>
    <property type="evidence" value="ECO:0007669"/>
    <property type="project" value="InterPro"/>
</dbReference>
<dbReference type="InterPro" id="IPR036457">
    <property type="entry name" value="PPM-type-like_dom_sf"/>
</dbReference>
<dbReference type="EMBL" id="JAFNAA010000002">
    <property type="protein sequence ID" value="MBO1107038.1"/>
    <property type="molecule type" value="Genomic_DNA"/>
</dbReference>
<dbReference type="Gene3D" id="3.60.40.10">
    <property type="entry name" value="PPM-type phosphatase domain"/>
    <property type="match status" value="1"/>
</dbReference>
<feature type="modified residue" description="4-aspartylphosphate" evidence="4">
    <location>
        <position position="61"/>
    </location>
</feature>
<evidence type="ECO:0000256" key="1">
    <source>
        <dbReference type="ARBA" id="ARBA00022779"/>
    </source>
</evidence>
<keyword evidence="4" id="KW-0597">Phosphoprotein</keyword>
<dbReference type="InterPro" id="IPR001789">
    <property type="entry name" value="Sig_transdc_resp-reg_receiver"/>
</dbReference>
<keyword evidence="2" id="KW-0007">Acetylation</keyword>
<protein>
    <recommendedName>
        <fullName evidence="3">Chemotaxis protein CheY</fullName>
    </recommendedName>
</protein>
<keyword evidence="1" id="KW-0283">Flagellar rotation</keyword>
<dbReference type="GO" id="GO:0097588">
    <property type="term" value="P:archaeal or bacterial-type flagellum-dependent cell motility"/>
    <property type="evidence" value="ECO:0007669"/>
    <property type="project" value="UniProtKB-KW"/>
</dbReference>
<dbReference type="PROSITE" id="PS50110">
    <property type="entry name" value="RESPONSE_REGULATORY"/>
    <property type="match status" value="1"/>
</dbReference>
<dbReference type="InterPro" id="IPR052048">
    <property type="entry name" value="ST_Response_Regulator"/>
</dbReference>
<dbReference type="PANTHER" id="PTHR43228">
    <property type="entry name" value="TWO-COMPONENT RESPONSE REGULATOR"/>
    <property type="match status" value="1"/>
</dbReference>
<comment type="caution">
    <text evidence="7">The sequence shown here is derived from an EMBL/GenBank/DDBJ whole genome shotgun (WGS) entry which is preliminary data.</text>
</comment>
<dbReference type="SMART" id="SM00448">
    <property type="entry name" value="REC"/>
    <property type="match status" value="1"/>
</dbReference>
<evidence type="ECO:0000259" key="6">
    <source>
        <dbReference type="PROSITE" id="PS50110"/>
    </source>
</evidence>
<evidence type="ECO:0000256" key="4">
    <source>
        <dbReference type="PROSITE-ProRule" id="PRU00169"/>
    </source>
</evidence>
<dbReference type="PANTHER" id="PTHR43228:SF1">
    <property type="entry name" value="TWO-COMPONENT RESPONSE REGULATOR ARR22"/>
    <property type="match status" value="1"/>
</dbReference>
<name>A0A8I2B416_PLESH</name>
<feature type="compositionally biased region" description="Basic and acidic residues" evidence="5">
    <location>
        <begin position="369"/>
        <end position="381"/>
    </location>
</feature>
<dbReference type="Proteomes" id="UP000664658">
    <property type="component" value="Unassembled WGS sequence"/>
</dbReference>
<evidence type="ECO:0000313" key="7">
    <source>
        <dbReference type="EMBL" id="MBO1107038.1"/>
    </source>
</evidence>
<dbReference type="Gene3D" id="3.40.50.2300">
    <property type="match status" value="1"/>
</dbReference>
<proteinExistence type="predicted"/>
<reference evidence="7" key="1">
    <citation type="submission" date="2021-03" db="EMBL/GenBank/DDBJ databases">
        <title>Plesiomonas shigelloides zfcc0051, isolated from zebrafish feces.</title>
        <authorList>
            <person name="Vanderhoek Z."/>
            <person name="Gaulke C."/>
        </authorList>
    </citation>
    <scope>NUCLEOTIDE SEQUENCE</scope>
    <source>
        <strain evidence="7">Zfcc0051</strain>
    </source>
</reference>
<dbReference type="Pfam" id="PF00072">
    <property type="entry name" value="Response_reg"/>
    <property type="match status" value="1"/>
</dbReference>
<dbReference type="InterPro" id="IPR011006">
    <property type="entry name" value="CheY-like_superfamily"/>
</dbReference>